<reference evidence="5 6" key="1">
    <citation type="submission" date="2019-11" db="EMBL/GenBank/DDBJ databases">
        <title>Draft Genome Sequence of Plant Growth-Promoting Rhizosphere-Associated Bacteria.</title>
        <authorList>
            <person name="Vasilyev I.Y."/>
            <person name="Radchenko V."/>
            <person name="Ilnitskaya E.V."/>
        </authorList>
    </citation>
    <scope>NUCLEOTIDE SEQUENCE [LARGE SCALE GENOMIC DNA]</scope>
    <source>
        <strain evidence="5 6">VRA_01-1sq_f</strain>
    </source>
</reference>
<evidence type="ECO:0000256" key="1">
    <source>
        <dbReference type="ARBA" id="ARBA00010923"/>
    </source>
</evidence>
<dbReference type="SUPFAM" id="SSF116734">
    <property type="entry name" value="DNA methylase specificity domain"/>
    <property type="match status" value="1"/>
</dbReference>
<dbReference type="Proteomes" id="UP000467635">
    <property type="component" value="Unassembled WGS sequence"/>
</dbReference>
<dbReference type="InterPro" id="IPR044946">
    <property type="entry name" value="Restrct_endonuc_typeI_TRD_sf"/>
</dbReference>
<feature type="non-terminal residue" evidence="5">
    <location>
        <position position="269"/>
    </location>
</feature>
<keyword evidence="3" id="KW-0238">DNA-binding</keyword>
<dbReference type="InterPro" id="IPR000055">
    <property type="entry name" value="Restrct_endonuc_typeI_TRD"/>
</dbReference>
<proteinExistence type="inferred from homology"/>
<dbReference type="GO" id="GO:0003677">
    <property type="term" value="F:DNA binding"/>
    <property type="evidence" value="ECO:0007669"/>
    <property type="project" value="UniProtKB-KW"/>
</dbReference>
<dbReference type="GO" id="GO:0009307">
    <property type="term" value="P:DNA restriction-modification system"/>
    <property type="evidence" value="ECO:0007669"/>
    <property type="project" value="UniProtKB-KW"/>
</dbReference>
<comment type="similarity">
    <text evidence="1">Belongs to the type-I restriction system S methylase family.</text>
</comment>
<organism evidence="5 6">
    <name type="scientific">Ligilactobacillus salivarius</name>
    <dbReference type="NCBI Taxonomy" id="1624"/>
    <lineage>
        <taxon>Bacteria</taxon>
        <taxon>Bacillati</taxon>
        <taxon>Bacillota</taxon>
        <taxon>Bacilli</taxon>
        <taxon>Lactobacillales</taxon>
        <taxon>Lactobacillaceae</taxon>
        <taxon>Ligilactobacillus</taxon>
    </lineage>
</organism>
<name>A0A7X2MH60_9LACO</name>
<feature type="non-terminal residue" evidence="5">
    <location>
        <position position="1"/>
    </location>
</feature>
<evidence type="ECO:0000313" key="6">
    <source>
        <dbReference type="Proteomes" id="UP000467635"/>
    </source>
</evidence>
<accession>A0A7X2MH60</accession>
<dbReference type="Gene3D" id="3.90.220.20">
    <property type="entry name" value="DNA methylase specificity domains"/>
    <property type="match status" value="1"/>
</dbReference>
<comment type="caution">
    <text evidence="5">The sequence shown here is derived from an EMBL/GenBank/DDBJ whole genome shotgun (WGS) entry which is preliminary data.</text>
</comment>
<feature type="domain" description="Type I restriction modification DNA specificity" evidence="4">
    <location>
        <begin position="123"/>
        <end position="226"/>
    </location>
</feature>
<evidence type="ECO:0000256" key="2">
    <source>
        <dbReference type="ARBA" id="ARBA00022747"/>
    </source>
</evidence>
<evidence type="ECO:0000313" key="5">
    <source>
        <dbReference type="EMBL" id="MSE09319.1"/>
    </source>
</evidence>
<evidence type="ECO:0000256" key="3">
    <source>
        <dbReference type="ARBA" id="ARBA00023125"/>
    </source>
</evidence>
<sequence>GNIITFSDTTNANTIFYRDTAFVGYSHVQGMYPKFNRVTPNTLMFIQTIFYKAAIAKGYDYDFKFKRDYALDMEIPLPVNINQEIDYDFMEEYMEKIKLNVNDRFSQIKSINTTSKLVDTTSWKKFHIYDDQLFEIDMGNSFDKIKMTDKDPTINFVGRSHINNGVTAQVDKINGIQPYKAGELTLALGGEYLGSCFVQQKDFYTSQNVVVLRPKLNITFNQKQFIATMIFKEGRRKYKAFIDELNRHIKTDFSFYLPVVKNTNKIDWE</sequence>
<dbReference type="Pfam" id="PF01420">
    <property type="entry name" value="Methylase_S"/>
    <property type="match status" value="1"/>
</dbReference>
<dbReference type="EMBL" id="WKKX01000767">
    <property type="protein sequence ID" value="MSE09319.1"/>
    <property type="molecule type" value="Genomic_DNA"/>
</dbReference>
<dbReference type="AlphaFoldDB" id="A0A7X2MH60"/>
<keyword evidence="2" id="KW-0680">Restriction system</keyword>
<gene>
    <name evidence="5" type="ORF">GKC33_11700</name>
</gene>
<evidence type="ECO:0000259" key="4">
    <source>
        <dbReference type="Pfam" id="PF01420"/>
    </source>
</evidence>
<protein>
    <recommendedName>
        <fullName evidence="4">Type I restriction modification DNA specificity domain-containing protein</fullName>
    </recommendedName>
</protein>